<dbReference type="InterPro" id="IPR016181">
    <property type="entry name" value="Acyl_CoA_acyltransferase"/>
</dbReference>
<dbReference type="Gene3D" id="3.40.630.30">
    <property type="match status" value="1"/>
</dbReference>
<feature type="domain" description="N-acetyltransferase" evidence="1">
    <location>
        <begin position="50"/>
        <end position="184"/>
    </location>
</feature>
<dbReference type="Pfam" id="PF12746">
    <property type="entry name" value="GNAT_acetyltran"/>
    <property type="match status" value="1"/>
</dbReference>
<keyword evidence="3" id="KW-1185">Reference proteome</keyword>
<dbReference type="SUPFAM" id="SSF55729">
    <property type="entry name" value="Acyl-CoA N-acyltransferases (Nat)"/>
    <property type="match status" value="1"/>
</dbReference>
<accession>A0A9X5E7Y7</accession>
<dbReference type="PANTHER" id="PTHR31143:SF2">
    <property type="entry name" value="FR47-LIKE DOMAIN-CONTAINING PROTEIN-RELATED"/>
    <property type="match status" value="1"/>
</dbReference>
<dbReference type="PROSITE" id="PS51186">
    <property type="entry name" value="GNAT"/>
    <property type="match status" value="1"/>
</dbReference>
<dbReference type="OrthoDB" id="1120671at2"/>
<dbReference type="AlphaFoldDB" id="A0A9X5E7Y7"/>
<dbReference type="InterPro" id="IPR027365">
    <property type="entry name" value="GNAT_acetyltra_YdfB-like"/>
</dbReference>
<dbReference type="InterPro" id="IPR000182">
    <property type="entry name" value="GNAT_dom"/>
</dbReference>
<evidence type="ECO:0000313" key="3">
    <source>
        <dbReference type="Proteomes" id="UP000031532"/>
    </source>
</evidence>
<dbReference type="PANTHER" id="PTHR31143">
    <property type="match status" value="1"/>
</dbReference>
<dbReference type="GO" id="GO:0016747">
    <property type="term" value="F:acyltransferase activity, transferring groups other than amino-acyl groups"/>
    <property type="evidence" value="ECO:0007669"/>
    <property type="project" value="InterPro"/>
</dbReference>
<dbReference type="Proteomes" id="UP000031532">
    <property type="component" value="Unassembled WGS sequence"/>
</dbReference>
<reference evidence="2 3" key="1">
    <citation type="journal article" date="2015" name="Genome Announc.">
        <title>Draft Genome Sequence of the Terrestrial Cyanobacterium Scytonema millei VB511283, Isolated from Eastern India.</title>
        <authorList>
            <person name="Sen D."/>
            <person name="Chandrababunaidu M.M."/>
            <person name="Singh D."/>
            <person name="Sanghi N."/>
            <person name="Ghorai A."/>
            <person name="Mishra G.P."/>
            <person name="Madduluri M."/>
            <person name="Adhikary S.P."/>
            <person name="Tripathy S."/>
        </authorList>
    </citation>
    <scope>NUCLEOTIDE SEQUENCE [LARGE SCALE GENOMIC DNA]</scope>
    <source>
        <strain evidence="2 3">VB511283</strain>
    </source>
</reference>
<evidence type="ECO:0000259" key="1">
    <source>
        <dbReference type="PROSITE" id="PS51186"/>
    </source>
</evidence>
<comment type="caution">
    <text evidence="2">The sequence shown here is derived from an EMBL/GenBank/DDBJ whole genome shotgun (WGS) entry which is preliminary data.</text>
</comment>
<sequence length="184" mass="20118">MLIAPTPAWQHLVAATYPNALTVDRREAFQADKFDVDKLRRFCQALSSGFELRQVRLEEVAQFAADLDPCLVGSFGSFRSHEEFITQGVGLGILHQGMFVSGASSAAVGGRKLEIEIQTHPQFRRRGLARAVAAALILYCLERGLEPCWDAAHEPSSALARQLGFRSTGKYEALNLPDDEGAAS</sequence>
<evidence type="ECO:0000313" key="2">
    <source>
        <dbReference type="EMBL" id="NHC35884.1"/>
    </source>
</evidence>
<proteinExistence type="predicted"/>
<name>A0A9X5E7Y7_9CYAN</name>
<organism evidence="2 3">
    <name type="scientific">Scytonema millei VB511283</name>
    <dbReference type="NCBI Taxonomy" id="1245923"/>
    <lineage>
        <taxon>Bacteria</taxon>
        <taxon>Bacillati</taxon>
        <taxon>Cyanobacteriota</taxon>
        <taxon>Cyanophyceae</taxon>
        <taxon>Nostocales</taxon>
        <taxon>Scytonemataceae</taxon>
        <taxon>Scytonema</taxon>
    </lineage>
</organism>
<dbReference type="EMBL" id="JTJC03000003">
    <property type="protein sequence ID" value="NHC35884.1"/>
    <property type="molecule type" value="Genomic_DNA"/>
</dbReference>
<gene>
    <name evidence="2" type="ORF">QH73_0014680</name>
</gene>
<protein>
    <submittedName>
        <fullName evidence="2">GNAT family N-acetyltransferase</fullName>
    </submittedName>
</protein>